<dbReference type="InterPro" id="IPR002347">
    <property type="entry name" value="SDR_fam"/>
</dbReference>
<dbReference type="PANTHER" id="PTHR42760:SF129">
    <property type="entry name" value="OXIDOREDUCTASE"/>
    <property type="match status" value="1"/>
</dbReference>
<gene>
    <name evidence="2" type="ORF">H0484_03225</name>
</gene>
<evidence type="ECO:0000256" key="1">
    <source>
        <dbReference type="ARBA" id="ARBA00006484"/>
    </source>
</evidence>
<protein>
    <submittedName>
        <fullName evidence="2">SDR family oxidoreductase</fullName>
    </submittedName>
</protein>
<organism evidence="2 3">
    <name type="scientific">Mesopusillimonas faecipullorum</name>
    <dbReference type="NCBI Taxonomy" id="2755040"/>
    <lineage>
        <taxon>Bacteria</taxon>
        <taxon>Pseudomonadati</taxon>
        <taxon>Pseudomonadota</taxon>
        <taxon>Betaproteobacteria</taxon>
        <taxon>Burkholderiales</taxon>
        <taxon>Alcaligenaceae</taxon>
        <taxon>Mesopusillimonas</taxon>
    </lineage>
</organism>
<comment type="similarity">
    <text evidence="1">Belongs to the short-chain dehydrogenases/reductases (SDR) family.</text>
</comment>
<dbReference type="Gene3D" id="3.40.50.720">
    <property type="entry name" value="NAD(P)-binding Rossmann-like Domain"/>
    <property type="match status" value="1"/>
</dbReference>
<sequence>MSQITPASCTAIVTGGSAGIGLSIAEHLLDAGYQVINMARRAPELKHERLHNIQVDLLDAKATEQAAAEAAKRFEITHVIHNAGVIWPKLLPEVTQADLQGLTQLHLGAAITLVQAALPTMQAKQFGRIVLMSSRGALGLPTRTAYAATKAGMLGMARTWALELAAQGITSNVVSPGPIQTDMFYDVVEAGSERERNIAKGIPVQRLGRADDVARAVMFFADPDNGFVTGQNLFVCGGASVGSITI</sequence>
<name>A0ABS8C9Q0_9BURK</name>
<dbReference type="PRINTS" id="PR00081">
    <property type="entry name" value="GDHRDH"/>
</dbReference>
<evidence type="ECO:0000313" key="3">
    <source>
        <dbReference type="Proteomes" id="UP000776983"/>
    </source>
</evidence>
<proteinExistence type="inferred from homology"/>
<dbReference type="InterPro" id="IPR020904">
    <property type="entry name" value="Sc_DH/Rdtase_CS"/>
</dbReference>
<dbReference type="PRINTS" id="PR00080">
    <property type="entry name" value="SDRFAMILY"/>
</dbReference>
<dbReference type="InterPro" id="IPR036291">
    <property type="entry name" value="NAD(P)-bd_dom_sf"/>
</dbReference>
<dbReference type="SUPFAM" id="SSF51735">
    <property type="entry name" value="NAD(P)-binding Rossmann-fold domains"/>
    <property type="match status" value="1"/>
</dbReference>
<accession>A0ABS8C9Q0</accession>
<dbReference type="Pfam" id="PF13561">
    <property type="entry name" value="adh_short_C2"/>
    <property type="match status" value="1"/>
</dbReference>
<dbReference type="Proteomes" id="UP000776983">
    <property type="component" value="Unassembled WGS sequence"/>
</dbReference>
<comment type="caution">
    <text evidence="2">The sequence shown here is derived from an EMBL/GenBank/DDBJ whole genome shotgun (WGS) entry which is preliminary data.</text>
</comment>
<dbReference type="RefSeq" id="WP_226952990.1">
    <property type="nucleotide sequence ID" value="NZ_JACDXW010000001.1"/>
</dbReference>
<keyword evidence="3" id="KW-1185">Reference proteome</keyword>
<dbReference type="PANTHER" id="PTHR42760">
    <property type="entry name" value="SHORT-CHAIN DEHYDROGENASES/REDUCTASES FAMILY MEMBER"/>
    <property type="match status" value="1"/>
</dbReference>
<reference evidence="2 3" key="1">
    <citation type="submission" date="2020-07" db="EMBL/GenBank/DDBJ databases">
        <title>Pusillimonas sp. nov., isolated from poultry manure in Taiwan.</title>
        <authorList>
            <person name="Lin S.-Y."/>
            <person name="Tang Y.-S."/>
            <person name="Young C.-C."/>
        </authorList>
    </citation>
    <scope>NUCLEOTIDE SEQUENCE [LARGE SCALE GENOMIC DNA]</scope>
    <source>
        <strain evidence="2 3">CC-YST705</strain>
    </source>
</reference>
<dbReference type="PROSITE" id="PS00061">
    <property type="entry name" value="ADH_SHORT"/>
    <property type="match status" value="1"/>
</dbReference>
<dbReference type="CDD" id="cd05233">
    <property type="entry name" value="SDR_c"/>
    <property type="match status" value="1"/>
</dbReference>
<dbReference type="EMBL" id="JACDXW010000001">
    <property type="protein sequence ID" value="MCB5362767.1"/>
    <property type="molecule type" value="Genomic_DNA"/>
</dbReference>
<evidence type="ECO:0000313" key="2">
    <source>
        <dbReference type="EMBL" id="MCB5362767.1"/>
    </source>
</evidence>